<dbReference type="EMBL" id="LYBW01000054">
    <property type="protein sequence ID" value="ODR91776.1"/>
    <property type="molecule type" value="Genomic_DNA"/>
</dbReference>
<comment type="caution">
    <text evidence="2">The sequence shown here is derived from an EMBL/GenBank/DDBJ whole genome shotgun (WGS) entry which is preliminary data.</text>
</comment>
<sequence length="178" mass="20402">MDVASDRVTRVHTSRLRLLKDMQERSAFRELSEKQAQHDMATLALQNASQELANAQQHFARAEAALYEELMSLDKWSSAALDHHHLQIERLAAEVSSKRQMLDDAHIAQKEAEAVLSKMRTVWVRRSAASHKWQQIEDEVRRAVEIQSEAAGEIEGDDEISLRYGRVLLAQMSRDQTR</sequence>
<keyword evidence="3" id="KW-1185">Reference proteome</keyword>
<dbReference type="STRING" id="1752398.A8M32_08660"/>
<dbReference type="Proteomes" id="UP000094342">
    <property type="component" value="Unassembled WGS sequence"/>
</dbReference>
<dbReference type="RefSeq" id="WP_069457995.1">
    <property type="nucleotide sequence ID" value="NZ_CP034911.1"/>
</dbReference>
<dbReference type="AlphaFoldDB" id="A0A1E3VFX9"/>
<evidence type="ECO:0000256" key="1">
    <source>
        <dbReference type="SAM" id="Coils"/>
    </source>
</evidence>
<reference evidence="3" key="1">
    <citation type="submission" date="2016-05" db="EMBL/GenBank/DDBJ databases">
        <authorList>
            <person name="Li Y."/>
        </authorList>
    </citation>
    <scope>NUCLEOTIDE SEQUENCE [LARGE SCALE GENOMIC DNA]</scope>
    <source>
        <strain evidence="3">YIC4027</strain>
    </source>
</reference>
<evidence type="ECO:0000313" key="3">
    <source>
        <dbReference type="Proteomes" id="UP000094342"/>
    </source>
</evidence>
<gene>
    <name evidence="2" type="ORF">A8M32_08660</name>
</gene>
<dbReference type="InterPro" id="IPR053716">
    <property type="entry name" value="Flag_assembly_chemotaxis_eff"/>
</dbReference>
<feature type="coiled-coil region" evidence="1">
    <location>
        <begin position="31"/>
        <end position="65"/>
    </location>
</feature>
<evidence type="ECO:0008006" key="4">
    <source>
        <dbReference type="Google" id="ProtNLM"/>
    </source>
</evidence>
<protein>
    <recommendedName>
        <fullName evidence="4">Type III secretion protein</fullName>
    </recommendedName>
</protein>
<dbReference type="Gene3D" id="1.10.287.1700">
    <property type="match status" value="1"/>
</dbReference>
<dbReference type="OrthoDB" id="9807337at2"/>
<proteinExistence type="predicted"/>
<name>A0A1E3VFX9_9HYPH</name>
<accession>A0A1E3VFX9</accession>
<evidence type="ECO:0000313" key="2">
    <source>
        <dbReference type="EMBL" id="ODR91776.1"/>
    </source>
</evidence>
<organism evidence="2 3">
    <name type="scientific">Sinorhizobium alkalisoli</name>
    <dbReference type="NCBI Taxonomy" id="1752398"/>
    <lineage>
        <taxon>Bacteria</taxon>
        <taxon>Pseudomonadati</taxon>
        <taxon>Pseudomonadota</taxon>
        <taxon>Alphaproteobacteria</taxon>
        <taxon>Hyphomicrobiales</taxon>
        <taxon>Rhizobiaceae</taxon>
        <taxon>Sinorhizobium/Ensifer group</taxon>
        <taxon>Sinorhizobium</taxon>
    </lineage>
</organism>
<keyword evidence="1" id="KW-0175">Coiled coil</keyword>